<keyword evidence="6" id="KW-1185">Reference proteome</keyword>
<comment type="catalytic activity">
    <reaction evidence="2">
        <text>2 GTP = 3',3'-c-di-GMP + 2 diphosphate</text>
        <dbReference type="Rhea" id="RHEA:24898"/>
        <dbReference type="ChEBI" id="CHEBI:33019"/>
        <dbReference type="ChEBI" id="CHEBI:37565"/>
        <dbReference type="ChEBI" id="CHEBI:58805"/>
        <dbReference type="EC" id="2.7.7.65"/>
    </reaction>
</comment>
<dbReference type="InterPro" id="IPR000160">
    <property type="entry name" value="GGDEF_dom"/>
</dbReference>
<dbReference type="EMBL" id="CP025682">
    <property type="protein sequence ID" value="AUN95318.1"/>
    <property type="molecule type" value="Genomic_DNA"/>
</dbReference>
<dbReference type="OrthoDB" id="9813903at2"/>
<dbReference type="SMART" id="SM00267">
    <property type="entry name" value="GGDEF"/>
    <property type="match status" value="1"/>
</dbReference>
<proteinExistence type="predicted"/>
<dbReference type="Proteomes" id="UP000242205">
    <property type="component" value="Chromosome"/>
</dbReference>
<dbReference type="GO" id="GO:0005886">
    <property type="term" value="C:plasma membrane"/>
    <property type="evidence" value="ECO:0007669"/>
    <property type="project" value="TreeGrafter"/>
</dbReference>
<accession>A0A2I6S7U9</accession>
<dbReference type="GO" id="GO:0052621">
    <property type="term" value="F:diguanylate cyclase activity"/>
    <property type="evidence" value="ECO:0007669"/>
    <property type="project" value="UniProtKB-EC"/>
</dbReference>
<dbReference type="PANTHER" id="PTHR45138:SF9">
    <property type="entry name" value="DIGUANYLATE CYCLASE DGCM-RELATED"/>
    <property type="match status" value="1"/>
</dbReference>
<evidence type="ECO:0000313" key="5">
    <source>
        <dbReference type="EMBL" id="AUN95318.1"/>
    </source>
</evidence>
<dbReference type="CDD" id="cd01949">
    <property type="entry name" value="GGDEF"/>
    <property type="match status" value="1"/>
</dbReference>
<evidence type="ECO:0000256" key="1">
    <source>
        <dbReference type="ARBA" id="ARBA00012528"/>
    </source>
</evidence>
<dbReference type="GO" id="GO:0043709">
    <property type="term" value="P:cell adhesion involved in single-species biofilm formation"/>
    <property type="evidence" value="ECO:0007669"/>
    <property type="project" value="TreeGrafter"/>
</dbReference>
<dbReference type="NCBIfam" id="NF038266">
    <property type="entry name" value="diguan_SiaD"/>
    <property type="match status" value="1"/>
</dbReference>
<name>A0A2I6S7U9_9RHOO</name>
<evidence type="ECO:0000259" key="4">
    <source>
        <dbReference type="PROSITE" id="PS50887"/>
    </source>
</evidence>
<dbReference type="GO" id="GO:1902201">
    <property type="term" value="P:negative regulation of bacterial-type flagellum-dependent cell motility"/>
    <property type="evidence" value="ECO:0007669"/>
    <property type="project" value="TreeGrafter"/>
</dbReference>
<dbReference type="NCBIfam" id="TIGR00254">
    <property type="entry name" value="GGDEF"/>
    <property type="match status" value="1"/>
</dbReference>
<dbReference type="Pfam" id="PF00990">
    <property type="entry name" value="GGDEF"/>
    <property type="match status" value="1"/>
</dbReference>
<keyword evidence="3" id="KW-0175">Coiled coil</keyword>
<dbReference type="Gene3D" id="3.30.70.270">
    <property type="match status" value="1"/>
</dbReference>
<dbReference type="SUPFAM" id="SSF55073">
    <property type="entry name" value="Nucleotide cyclase"/>
    <property type="match status" value="1"/>
</dbReference>
<dbReference type="KEGG" id="atw:C0099_10490"/>
<dbReference type="PANTHER" id="PTHR45138">
    <property type="entry name" value="REGULATORY COMPONENTS OF SENSORY TRANSDUCTION SYSTEM"/>
    <property type="match status" value="1"/>
</dbReference>
<feature type="coiled-coil region" evidence="3">
    <location>
        <begin position="84"/>
        <end position="111"/>
    </location>
</feature>
<dbReference type="AlphaFoldDB" id="A0A2I6S7U9"/>
<dbReference type="PROSITE" id="PS50887">
    <property type="entry name" value="GGDEF"/>
    <property type="match status" value="1"/>
</dbReference>
<evidence type="ECO:0000256" key="2">
    <source>
        <dbReference type="ARBA" id="ARBA00034247"/>
    </source>
</evidence>
<organism evidence="5 6">
    <name type="scientific">Pseudazoarcus pumilus</name>
    <dbReference type="NCBI Taxonomy" id="2067960"/>
    <lineage>
        <taxon>Bacteria</taxon>
        <taxon>Pseudomonadati</taxon>
        <taxon>Pseudomonadota</taxon>
        <taxon>Betaproteobacteria</taxon>
        <taxon>Rhodocyclales</taxon>
        <taxon>Zoogloeaceae</taxon>
        <taxon>Pseudazoarcus</taxon>
    </lineage>
</organism>
<dbReference type="InterPro" id="IPR029787">
    <property type="entry name" value="Nucleotide_cyclase"/>
</dbReference>
<evidence type="ECO:0000256" key="3">
    <source>
        <dbReference type="SAM" id="Coils"/>
    </source>
</evidence>
<evidence type="ECO:0000313" key="6">
    <source>
        <dbReference type="Proteomes" id="UP000242205"/>
    </source>
</evidence>
<dbReference type="InterPro" id="IPR043128">
    <property type="entry name" value="Rev_trsase/Diguanyl_cyclase"/>
</dbReference>
<protein>
    <recommendedName>
        <fullName evidence="1">diguanylate cyclase</fullName>
        <ecNumber evidence="1">2.7.7.65</ecNumber>
    </recommendedName>
</protein>
<dbReference type="EC" id="2.7.7.65" evidence="1"/>
<dbReference type="FunFam" id="3.30.70.270:FF:000001">
    <property type="entry name" value="Diguanylate cyclase domain protein"/>
    <property type="match status" value="1"/>
</dbReference>
<gene>
    <name evidence="5" type="ORF">C0099_10490</name>
</gene>
<sequence>MVAEHTIPRTREEVELHERVRTLLDDSSQRDNPMREVLAELLERSEQQRGRLEKLVRISDGYHNVSRTQNMDLIREYDRQIMRLEKLARISDRYQSQLIALNEELKTLTLRDPLTGVGNRRFMTDRLREESERASRRGVTFSLAILDIDHFKNVNDHFGHDVGDAVLCRVVDTVRSCLRDYDVFARWGGEEFIIALPDTALDVAAAVCERVRREIEALNVSCDAVTVSVTASFGLTEHIAAESPSETINRADVALRRAKDAGRNRIFPA</sequence>
<feature type="domain" description="GGDEF" evidence="4">
    <location>
        <begin position="139"/>
        <end position="269"/>
    </location>
</feature>
<dbReference type="InterPro" id="IPR050469">
    <property type="entry name" value="Diguanylate_Cyclase"/>
</dbReference>
<dbReference type="RefSeq" id="WP_102247367.1">
    <property type="nucleotide sequence ID" value="NZ_CP025682.1"/>
</dbReference>
<reference evidence="5 6" key="1">
    <citation type="submission" date="2018-01" db="EMBL/GenBank/DDBJ databases">
        <authorList>
            <person name="Fu G.-Y."/>
        </authorList>
    </citation>
    <scope>NUCLEOTIDE SEQUENCE [LARGE SCALE GENOMIC DNA]</scope>
    <source>
        <strain evidence="5 6">SY39</strain>
    </source>
</reference>